<accession>A0ABP0H4F9</accession>
<proteinExistence type="predicted"/>
<dbReference type="EMBL" id="CAXAMM010000001">
    <property type="protein sequence ID" value="CAK8985121.1"/>
    <property type="molecule type" value="Genomic_DNA"/>
</dbReference>
<sequence>MAIPYMKDRPFRLAVLGDSWVTDSRCCRGERKAFSPSAEALKQQLVTSLGEVELVPAGFPGGTAQRILNLCSLCRIRDIANLSMSCYSIKGDLAAQCEHASIPTLYDLEQLGLTASEDLDLVVVVVGSNDLYYHSAEHILWHLRELKRLLCSRGLEVMMCSLFLGTREKRECPWLEQRRQAVNRKLLKEDGVIDCDGLFANFPSELWKNSFHLKREGYREFGRRLAGHVAKRFGRPTRYHVRNKAKGNRGKPGKMVHVFPGSKGFVPSILAGSYEKVSKRNHGRPVYKKISFPGTPQVMLFFWDARDGEHWSGWWFGPNMRFEHPAWAFNPSVSWEVPREGWRTISSQGGNESVQLFVSDEADVPDELTRRASCDGEKTAPLSAVVSAPKRRIVHSEAYWAKKARTSQEASR</sequence>
<name>A0ABP0H4F9_9DINO</name>
<evidence type="ECO:0000313" key="2">
    <source>
        <dbReference type="Proteomes" id="UP001642464"/>
    </source>
</evidence>
<protein>
    <submittedName>
        <fullName evidence="1">Legumain</fullName>
    </submittedName>
</protein>
<reference evidence="1 2" key="1">
    <citation type="submission" date="2024-02" db="EMBL/GenBank/DDBJ databases">
        <authorList>
            <person name="Chen Y."/>
            <person name="Shah S."/>
            <person name="Dougan E. K."/>
            <person name="Thang M."/>
            <person name="Chan C."/>
        </authorList>
    </citation>
    <scope>NUCLEOTIDE SEQUENCE [LARGE SCALE GENOMIC DNA]</scope>
</reference>
<dbReference type="InterPro" id="IPR036514">
    <property type="entry name" value="SGNH_hydro_sf"/>
</dbReference>
<evidence type="ECO:0000313" key="1">
    <source>
        <dbReference type="EMBL" id="CAK8985121.1"/>
    </source>
</evidence>
<dbReference type="SUPFAM" id="SSF52266">
    <property type="entry name" value="SGNH hydrolase"/>
    <property type="match status" value="1"/>
</dbReference>
<comment type="caution">
    <text evidence="1">The sequence shown here is derived from an EMBL/GenBank/DDBJ whole genome shotgun (WGS) entry which is preliminary data.</text>
</comment>
<keyword evidence="2" id="KW-1185">Reference proteome</keyword>
<dbReference type="Gene3D" id="3.40.50.1110">
    <property type="entry name" value="SGNH hydrolase"/>
    <property type="match status" value="1"/>
</dbReference>
<gene>
    <name evidence="1" type="ORF">SCF082_LOCUS1</name>
</gene>
<dbReference type="Proteomes" id="UP001642464">
    <property type="component" value="Unassembled WGS sequence"/>
</dbReference>
<organism evidence="1 2">
    <name type="scientific">Durusdinium trenchii</name>
    <dbReference type="NCBI Taxonomy" id="1381693"/>
    <lineage>
        <taxon>Eukaryota</taxon>
        <taxon>Sar</taxon>
        <taxon>Alveolata</taxon>
        <taxon>Dinophyceae</taxon>
        <taxon>Suessiales</taxon>
        <taxon>Symbiodiniaceae</taxon>
        <taxon>Durusdinium</taxon>
    </lineage>
</organism>